<accession>A0A816T0Q6</accession>
<evidence type="ECO:0000313" key="1">
    <source>
        <dbReference type="EMBL" id="CAF2091819.1"/>
    </source>
</evidence>
<sequence length="95" mass="10670">MSETLYLLALSRNKFVCFIYGSLDFECLMSVLAEFYVASANRIEQSLTHVNSSVWLCQLSQLVNFGSMMIDVKACFSKNIRSGRLKLSPFAGLES</sequence>
<organism evidence="1">
    <name type="scientific">Brassica napus</name>
    <name type="common">Rape</name>
    <dbReference type="NCBI Taxonomy" id="3708"/>
    <lineage>
        <taxon>Eukaryota</taxon>
        <taxon>Viridiplantae</taxon>
        <taxon>Streptophyta</taxon>
        <taxon>Embryophyta</taxon>
        <taxon>Tracheophyta</taxon>
        <taxon>Spermatophyta</taxon>
        <taxon>Magnoliopsida</taxon>
        <taxon>eudicotyledons</taxon>
        <taxon>Gunneridae</taxon>
        <taxon>Pentapetalae</taxon>
        <taxon>rosids</taxon>
        <taxon>malvids</taxon>
        <taxon>Brassicales</taxon>
        <taxon>Brassicaceae</taxon>
        <taxon>Brassiceae</taxon>
        <taxon>Brassica</taxon>
    </lineage>
</organism>
<dbReference type="AlphaFoldDB" id="A0A816T0Q6"/>
<name>A0A816T0Q6_BRANA</name>
<gene>
    <name evidence="1" type="ORF">DARMORV10_A06P48530.1</name>
</gene>
<dbReference type="EMBL" id="HG994360">
    <property type="protein sequence ID" value="CAF2091819.1"/>
    <property type="molecule type" value="Genomic_DNA"/>
</dbReference>
<dbReference type="Proteomes" id="UP001295469">
    <property type="component" value="Chromosome A06"/>
</dbReference>
<protein>
    <submittedName>
        <fullName evidence="1">(rape) hypothetical protein</fullName>
    </submittedName>
</protein>
<proteinExistence type="predicted"/>
<reference evidence="1" key="1">
    <citation type="submission" date="2021-01" db="EMBL/GenBank/DDBJ databases">
        <authorList>
            <consortium name="Genoscope - CEA"/>
            <person name="William W."/>
        </authorList>
    </citation>
    <scope>NUCLEOTIDE SEQUENCE</scope>
</reference>